<protein>
    <submittedName>
        <fullName evidence="2">Uncharacterized protein</fullName>
    </submittedName>
</protein>
<feature type="region of interest" description="Disordered" evidence="1">
    <location>
        <begin position="1"/>
        <end position="26"/>
    </location>
</feature>
<name>A0AAE1P6B8_9EUCA</name>
<organism evidence="2 3">
    <name type="scientific">Petrolisthes manimaculis</name>
    <dbReference type="NCBI Taxonomy" id="1843537"/>
    <lineage>
        <taxon>Eukaryota</taxon>
        <taxon>Metazoa</taxon>
        <taxon>Ecdysozoa</taxon>
        <taxon>Arthropoda</taxon>
        <taxon>Crustacea</taxon>
        <taxon>Multicrustacea</taxon>
        <taxon>Malacostraca</taxon>
        <taxon>Eumalacostraca</taxon>
        <taxon>Eucarida</taxon>
        <taxon>Decapoda</taxon>
        <taxon>Pleocyemata</taxon>
        <taxon>Anomura</taxon>
        <taxon>Galatheoidea</taxon>
        <taxon>Porcellanidae</taxon>
        <taxon>Petrolisthes</taxon>
    </lineage>
</organism>
<evidence type="ECO:0000256" key="1">
    <source>
        <dbReference type="SAM" id="MobiDB-lite"/>
    </source>
</evidence>
<dbReference type="AlphaFoldDB" id="A0AAE1P6B8"/>
<proteinExistence type="predicted"/>
<dbReference type="EMBL" id="JAWZYT010002797">
    <property type="protein sequence ID" value="KAK4301996.1"/>
    <property type="molecule type" value="Genomic_DNA"/>
</dbReference>
<evidence type="ECO:0000313" key="2">
    <source>
        <dbReference type="EMBL" id="KAK4301996.1"/>
    </source>
</evidence>
<reference evidence="2" key="1">
    <citation type="submission" date="2023-11" db="EMBL/GenBank/DDBJ databases">
        <title>Genome assemblies of two species of porcelain crab, Petrolisthes cinctipes and Petrolisthes manimaculis (Anomura: Porcellanidae).</title>
        <authorList>
            <person name="Angst P."/>
        </authorList>
    </citation>
    <scope>NUCLEOTIDE SEQUENCE</scope>
    <source>
        <strain evidence="2">PB745_02</strain>
        <tissue evidence="2">Gill</tissue>
    </source>
</reference>
<gene>
    <name evidence="2" type="ORF">Pmani_025896</name>
</gene>
<accession>A0AAE1P6B8</accession>
<dbReference type="Proteomes" id="UP001292094">
    <property type="component" value="Unassembled WGS sequence"/>
</dbReference>
<sequence>MDSEEQTTNKKTKRRYNKGSPHPFQNLKDEISLRKGQPCQGGASSQQQQTRRFLKEYLKRDLLSKIVLAATKNRIKEDKEYVRKLQATQKKEKVPLKIPRPSWLRKLEILWMIGYFKPNESYFNLKKELEKMTPKQAHSLYTDFQLETTEKINFITNYIASRRKMKSEALRILKLEQQEGYRHCLEGNEGDDKFSAIPLPHQDQ</sequence>
<comment type="caution">
    <text evidence="2">The sequence shown here is derived from an EMBL/GenBank/DDBJ whole genome shotgun (WGS) entry which is preliminary data.</text>
</comment>
<keyword evidence="3" id="KW-1185">Reference proteome</keyword>
<evidence type="ECO:0000313" key="3">
    <source>
        <dbReference type="Proteomes" id="UP001292094"/>
    </source>
</evidence>